<feature type="transmembrane region" description="Helical" evidence="7">
    <location>
        <begin position="116"/>
        <end position="139"/>
    </location>
</feature>
<reference evidence="9 10" key="1">
    <citation type="submission" date="2021-02" db="EMBL/GenBank/DDBJ databases">
        <title>Alicyclobacillus curvatus sp. nov. and Alicyclobacillus mengziensis sp. nov., two acidophilic bacteria isolated from acid mine drainage.</title>
        <authorList>
            <person name="Huang Y."/>
        </authorList>
    </citation>
    <scope>NUCLEOTIDE SEQUENCE [LARGE SCALE GENOMIC DNA]</scope>
    <source>
        <strain evidence="9 10">S30H14</strain>
    </source>
</reference>
<dbReference type="InterPro" id="IPR032816">
    <property type="entry name" value="VTT_dom"/>
</dbReference>
<name>A0A9X7Z842_9BACL</name>
<evidence type="ECO:0000313" key="9">
    <source>
        <dbReference type="EMBL" id="QSO49789.1"/>
    </source>
</evidence>
<keyword evidence="4 7" id="KW-0812">Transmembrane</keyword>
<evidence type="ECO:0000259" key="8">
    <source>
        <dbReference type="Pfam" id="PF09335"/>
    </source>
</evidence>
<evidence type="ECO:0000256" key="5">
    <source>
        <dbReference type="ARBA" id="ARBA00022989"/>
    </source>
</evidence>
<comment type="subcellular location">
    <subcellularLocation>
        <location evidence="1">Cell membrane</location>
        <topology evidence="1">Multi-pass membrane protein</topology>
    </subcellularLocation>
</comment>
<evidence type="ECO:0000256" key="1">
    <source>
        <dbReference type="ARBA" id="ARBA00004651"/>
    </source>
</evidence>
<organism evidence="9 10">
    <name type="scientific">Alicyclobacillus mengziensis</name>
    <dbReference type="NCBI Taxonomy" id="2931921"/>
    <lineage>
        <taxon>Bacteria</taxon>
        <taxon>Bacillati</taxon>
        <taxon>Bacillota</taxon>
        <taxon>Bacilli</taxon>
        <taxon>Bacillales</taxon>
        <taxon>Alicyclobacillaceae</taxon>
        <taxon>Alicyclobacillus</taxon>
    </lineage>
</organism>
<keyword evidence="10" id="KW-1185">Reference proteome</keyword>
<evidence type="ECO:0000256" key="7">
    <source>
        <dbReference type="SAM" id="Phobius"/>
    </source>
</evidence>
<dbReference type="PANTHER" id="PTHR42709">
    <property type="entry name" value="ALKALINE PHOSPHATASE LIKE PROTEIN"/>
    <property type="match status" value="1"/>
</dbReference>
<accession>A0A9X7Z842</accession>
<feature type="domain" description="VTT" evidence="8">
    <location>
        <begin position="10"/>
        <end position="137"/>
    </location>
</feature>
<feature type="transmembrane region" description="Helical" evidence="7">
    <location>
        <begin position="151"/>
        <end position="169"/>
    </location>
</feature>
<dbReference type="AlphaFoldDB" id="A0A9X7Z842"/>
<evidence type="ECO:0000256" key="4">
    <source>
        <dbReference type="ARBA" id="ARBA00022692"/>
    </source>
</evidence>
<gene>
    <name evidence="9" type="ORF">JZ786_09680</name>
</gene>
<dbReference type="InterPro" id="IPR051311">
    <property type="entry name" value="DedA_domain"/>
</dbReference>
<dbReference type="GO" id="GO:0005886">
    <property type="term" value="C:plasma membrane"/>
    <property type="evidence" value="ECO:0007669"/>
    <property type="project" value="UniProtKB-SubCell"/>
</dbReference>
<evidence type="ECO:0000256" key="3">
    <source>
        <dbReference type="ARBA" id="ARBA00022475"/>
    </source>
</evidence>
<keyword evidence="5 7" id="KW-1133">Transmembrane helix</keyword>
<comment type="similarity">
    <text evidence="2">Belongs to the DedA family.</text>
</comment>
<dbReference type="Pfam" id="PF09335">
    <property type="entry name" value="VTT_dom"/>
    <property type="match status" value="1"/>
</dbReference>
<feature type="transmembrane region" description="Helical" evidence="7">
    <location>
        <begin position="30"/>
        <end position="52"/>
    </location>
</feature>
<keyword evidence="6 7" id="KW-0472">Membrane</keyword>
<dbReference type="Proteomes" id="UP000663505">
    <property type="component" value="Chromosome"/>
</dbReference>
<dbReference type="KEGG" id="afx:JZ786_09680"/>
<keyword evidence="3" id="KW-1003">Cell membrane</keyword>
<dbReference type="PANTHER" id="PTHR42709:SF6">
    <property type="entry name" value="UNDECAPRENYL PHOSPHATE TRANSPORTER A"/>
    <property type="match status" value="1"/>
</dbReference>
<protein>
    <submittedName>
        <fullName evidence="9">DedA family protein</fullName>
    </submittedName>
</protein>
<evidence type="ECO:0000256" key="2">
    <source>
        <dbReference type="ARBA" id="ARBA00010792"/>
    </source>
</evidence>
<proteinExistence type="inferred from homology"/>
<evidence type="ECO:0000313" key="10">
    <source>
        <dbReference type="Proteomes" id="UP000663505"/>
    </source>
</evidence>
<evidence type="ECO:0000256" key="6">
    <source>
        <dbReference type="ARBA" id="ARBA00023136"/>
    </source>
</evidence>
<sequence length="186" mass="21156">MTLESACIPIPSEVVVPLAGYLAFQHSFPFWAALLVTIVANVFGGWIAYLVGTTGGRAFILRYGRYVLLNQHHLERAEAWFARRGEVTVFVARLLPAFRTFISLPAGVARMRLGRFLVYSLLGSIPWNLVLMILGYQLGAHWNTIDKHIKPITDIAIVLFVIAVIWFWFGRRRGNRKDQVMKKSIR</sequence>
<dbReference type="EMBL" id="CP071182">
    <property type="protein sequence ID" value="QSO49789.1"/>
    <property type="molecule type" value="Genomic_DNA"/>
</dbReference>